<dbReference type="RefSeq" id="WP_157564644.1">
    <property type="nucleotide sequence ID" value="NZ_WQKZ01000002.1"/>
</dbReference>
<feature type="signal peptide" evidence="1">
    <location>
        <begin position="1"/>
        <end position="26"/>
    </location>
</feature>
<feature type="domain" description="IPT/TIG" evidence="2">
    <location>
        <begin position="446"/>
        <end position="527"/>
    </location>
</feature>
<sequence length="614" mass="59864">MKCFYPLRTLAFLGAAFSLVPTLASAAPFKPGNIVVARVGDGSAALSAVAAAVFLDEYTPSGTLVQSIDLPTAVNGNNRILTASGNATSELNLTRSADGHYLVLAGYGAAPGTGAVTASQAADVTRVIGLIGADGSLDTSTSTGDAFNGVSIRAAATVDGTSFYSVGGNSGVRYQAFGTFGSTQLTTAPTNIRSVSVAGGNLYISTASSPYFGLSQVGTGLPTTAQTAAVLPGFPGTATGSSPYGFYLADLSTDVPGVDVAYVADDRTTTAGGIQKWSLVAGSWVLNGTITSTAAAAVRGLNGSTSGTSVSLVASSGTGLFVLADNAGYNAAPSVAALPAAIATAGTNTAFRGLAFAPVAAAPVIASFTPASGPVGTTVTVTGTNLTGATALTLNGAAVTGFTVVNATTLTFVVPAGATSGTIAVTTPGGTATSTSAFSVTAPVAAPTITSFTPTTGSAGTTVTITGTGFTGATAVSIGSLAIPTYTVVSATSITLVLPAATASVSGLLTVVTPGGTATSATPFNLVVLGAAASQALPGLAVYPNPATDYLVVELPQAGAATVALRDLTGRVVLAPVALVAHQPLRLPAGLAAGLYLLEVRQGSATAVRRVAIK</sequence>
<keyword evidence="4" id="KW-1185">Reference proteome</keyword>
<dbReference type="NCBIfam" id="TIGR04183">
    <property type="entry name" value="Por_Secre_tail"/>
    <property type="match status" value="1"/>
</dbReference>
<feature type="domain" description="IPT/TIG" evidence="2">
    <location>
        <begin position="362"/>
        <end position="441"/>
    </location>
</feature>
<dbReference type="InterPro" id="IPR026444">
    <property type="entry name" value="Secre_tail"/>
</dbReference>
<dbReference type="Proteomes" id="UP000441336">
    <property type="component" value="Unassembled WGS sequence"/>
</dbReference>
<comment type="caution">
    <text evidence="3">The sequence shown here is derived from an EMBL/GenBank/DDBJ whole genome shotgun (WGS) entry which is preliminary data.</text>
</comment>
<dbReference type="InterPro" id="IPR002909">
    <property type="entry name" value="IPT_dom"/>
</dbReference>
<accession>A0A7K1TDV5</accession>
<reference evidence="3 4" key="1">
    <citation type="submission" date="2019-12" db="EMBL/GenBank/DDBJ databases">
        <title>Hymenobacter sp. HMF4947 Genome sequencing and assembly.</title>
        <authorList>
            <person name="Kang H."/>
            <person name="Cha I."/>
            <person name="Kim H."/>
            <person name="Joh K."/>
        </authorList>
    </citation>
    <scope>NUCLEOTIDE SEQUENCE [LARGE SCALE GENOMIC DNA]</scope>
    <source>
        <strain evidence="3 4">HMF4947</strain>
    </source>
</reference>
<evidence type="ECO:0000259" key="2">
    <source>
        <dbReference type="SMART" id="SM00429"/>
    </source>
</evidence>
<evidence type="ECO:0000313" key="3">
    <source>
        <dbReference type="EMBL" id="MVN76586.1"/>
    </source>
</evidence>
<proteinExistence type="predicted"/>
<feature type="chain" id="PRO_5029663491" evidence="1">
    <location>
        <begin position="27"/>
        <end position="614"/>
    </location>
</feature>
<keyword evidence="1" id="KW-0732">Signal</keyword>
<protein>
    <submittedName>
        <fullName evidence="3">T9SS type A sorting domain-containing protein</fullName>
    </submittedName>
</protein>
<name>A0A7K1TDV5_9BACT</name>
<dbReference type="InterPro" id="IPR014756">
    <property type="entry name" value="Ig_E-set"/>
</dbReference>
<dbReference type="InterPro" id="IPR013783">
    <property type="entry name" value="Ig-like_fold"/>
</dbReference>
<dbReference type="Gene3D" id="2.60.40.10">
    <property type="entry name" value="Immunoglobulins"/>
    <property type="match status" value="2"/>
</dbReference>
<organism evidence="3 4">
    <name type="scientific">Hymenobacter ginkgonis</name>
    <dbReference type="NCBI Taxonomy" id="2682976"/>
    <lineage>
        <taxon>Bacteria</taxon>
        <taxon>Pseudomonadati</taxon>
        <taxon>Bacteroidota</taxon>
        <taxon>Cytophagia</taxon>
        <taxon>Cytophagales</taxon>
        <taxon>Hymenobacteraceae</taxon>
        <taxon>Hymenobacter</taxon>
    </lineage>
</organism>
<dbReference type="SMART" id="SM00429">
    <property type="entry name" value="IPT"/>
    <property type="match status" value="2"/>
</dbReference>
<dbReference type="Pfam" id="PF01833">
    <property type="entry name" value="TIG"/>
    <property type="match status" value="2"/>
</dbReference>
<dbReference type="AlphaFoldDB" id="A0A7K1TDV5"/>
<gene>
    <name evidence="3" type="ORF">GO988_09650</name>
</gene>
<evidence type="ECO:0000313" key="4">
    <source>
        <dbReference type="Proteomes" id="UP000441336"/>
    </source>
</evidence>
<dbReference type="EMBL" id="WQKZ01000002">
    <property type="protein sequence ID" value="MVN76586.1"/>
    <property type="molecule type" value="Genomic_DNA"/>
</dbReference>
<dbReference type="SUPFAM" id="SSF81296">
    <property type="entry name" value="E set domains"/>
    <property type="match status" value="2"/>
</dbReference>
<evidence type="ECO:0000256" key="1">
    <source>
        <dbReference type="SAM" id="SignalP"/>
    </source>
</evidence>